<comment type="subcellular location">
    <subcellularLocation>
        <location evidence="1">Cell inner membrane</location>
        <topology evidence="1">Single-pass type II membrane protein</topology>
        <orientation evidence="1">Periplasmic side</orientation>
    </subcellularLocation>
</comment>
<evidence type="ECO:0000256" key="2">
    <source>
        <dbReference type="ARBA" id="ARBA00022475"/>
    </source>
</evidence>
<dbReference type="PROSITE" id="PS50198">
    <property type="entry name" value="PPIC_PPIASE_2"/>
    <property type="match status" value="1"/>
</dbReference>
<dbReference type="AlphaFoldDB" id="A0A098LL97"/>
<evidence type="ECO:0000313" key="14">
    <source>
        <dbReference type="EMBL" id="GAL87229.1"/>
    </source>
</evidence>
<dbReference type="SUPFAM" id="SSF109998">
    <property type="entry name" value="Triger factor/SurA peptide-binding domain-like"/>
    <property type="match status" value="1"/>
</dbReference>
<evidence type="ECO:0000256" key="5">
    <source>
        <dbReference type="ARBA" id="ARBA00022989"/>
    </source>
</evidence>
<dbReference type="eggNOG" id="COG0760">
    <property type="taxonomic scope" value="Bacteria"/>
</dbReference>
<evidence type="ECO:0000256" key="10">
    <source>
        <dbReference type="ARBA" id="ARBA00042775"/>
    </source>
</evidence>
<evidence type="ECO:0000256" key="3">
    <source>
        <dbReference type="ARBA" id="ARBA00022519"/>
    </source>
</evidence>
<dbReference type="RefSeq" id="WP_045468228.1">
    <property type="nucleotide sequence ID" value="NZ_BBLT01000011.1"/>
</dbReference>
<name>A0A098LL97_9BACT</name>
<dbReference type="PANTHER" id="PTHR47529">
    <property type="entry name" value="PEPTIDYL-PROLYL CIS-TRANS ISOMERASE D"/>
    <property type="match status" value="1"/>
</dbReference>
<dbReference type="InterPro" id="IPR046357">
    <property type="entry name" value="PPIase_dom_sf"/>
</dbReference>
<dbReference type="PANTHER" id="PTHR47529:SF1">
    <property type="entry name" value="PERIPLASMIC CHAPERONE PPID"/>
    <property type="match status" value="1"/>
</dbReference>
<protein>
    <recommendedName>
        <fullName evidence="9">Periplasmic chaperone PpiD</fullName>
    </recommendedName>
    <alternativeName>
        <fullName evidence="10">Periplasmic folding chaperone</fullName>
    </alternativeName>
</protein>
<evidence type="ECO:0000259" key="13">
    <source>
        <dbReference type="PROSITE" id="PS50198"/>
    </source>
</evidence>
<feature type="transmembrane region" description="Helical" evidence="12">
    <location>
        <begin position="12"/>
        <end position="33"/>
    </location>
</feature>
<feature type="domain" description="PpiC" evidence="13">
    <location>
        <begin position="343"/>
        <end position="444"/>
    </location>
</feature>
<dbReference type="SUPFAM" id="SSF54534">
    <property type="entry name" value="FKBP-like"/>
    <property type="match status" value="1"/>
</dbReference>
<evidence type="ECO:0000256" key="1">
    <source>
        <dbReference type="ARBA" id="ARBA00004382"/>
    </source>
</evidence>
<keyword evidence="15" id="KW-1185">Reference proteome</keyword>
<evidence type="ECO:0000256" key="8">
    <source>
        <dbReference type="ARBA" id="ARBA00038408"/>
    </source>
</evidence>
<dbReference type="OrthoDB" id="9812372at2"/>
<comment type="similarity">
    <text evidence="8">Belongs to the PpiD chaperone family.</text>
</comment>
<evidence type="ECO:0000313" key="15">
    <source>
        <dbReference type="Proteomes" id="UP000030185"/>
    </source>
</evidence>
<gene>
    <name evidence="14" type="ORF">MYP_4459</name>
</gene>
<dbReference type="Gene3D" id="3.10.50.40">
    <property type="match status" value="1"/>
</dbReference>
<dbReference type="GO" id="GO:0003755">
    <property type="term" value="F:peptidyl-prolyl cis-trans isomerase activity"/>
    <property type="evidence" value="ECO:0007669"/>
    <property type="project" value="UniProtKB-KW"/>
</dbReference>
<dbReference type="InterPro" id="IPR052029">
    <property type="entry name" value="PpiD_chaperone"/>
</dbReference>
<evidence type="ECO:0000256" key="9">
    <source>
        <dbReference type="ARBA" id="ARBA00040743"/>
    </source>
</evidence>
<reference evidence="14 15" key="1">
    <citation type="submission" date="2014-09" db="EMBL/GenBank/DDBJ databases">
        <title>Sporocytophaga myxococcoides PG-01 genome sequencing.</title>
        <authorList>
            <person name="Liu L."/>
            <person name="Gao P.J."/>
            <person name="Chen G.J."/>
            <person name="Wang L.S."/>
        </authorList>
    </citation>
    <scope>NUCLEOTIDE SEQUENCE [LARGE SCALE GENOMIC DNA]</scope>
    <source>
        <strain evidence="14 15">PG-01</strain>
    </source>
</reference>
<evidence type="ECO:0000256" key="11">
    <source>
        <dbReference type="PROSITE-ProRule" id="PRU00278"/>
    </source>
</evidence>
<keyword evidence="2" id="KW-1003">Cell membrane</keyword>
<dbReference type="InterPro" id="IPR000297">
    <property type="entry name" value="PPIase_PpiC"/>
</dbReference>
<comment type="caution">
    <text evidence="14">The sequence shown here is derived from an EMBL/GenBank/DDBJ whole genome shotgun (WGS) entry which is preliminary data.</text>
</comment>
<accession>A0A098LL97</accession>
<evidence type="ECO:0000256" key="7">
    <source>
        <dbReference type="ARBA" id="ARBA00023186"/>
    </source>
</evidence>
<keyword evidence="6 12" id="KW-0472">Membrane</keyword>
<keyword evidence="5 12" id="KW-1133">Transmembrane helix</keyword>
<keyword evidence="7" id="KW-0143">Chaperone</keyword>
<dbReference type="InterPro" id="IPR027304">
    <property type="entry name" value="Trigger_fact/SurA_dom_sf"/>
</dbReference>
<dbReference type="GO" id="GO:0005886">
    <property type="term" value="C:plasma membrane"/>
    <property type="evidence" value="ECO:0007669"/>
    <property type="project" value="UniProtKB-SubCell"/>
</dbReference>
<dbReference type="Proteomes" id="UP000030185">
    <property type="component" value="Unassembled WGS sequence"/>
</dbReference>
<keyword evidence="11" id="KW-0697">Rotamase</keyword>
<organism evidence="14 15">
    <name type="scientific">Sporocytophaga myxococcoides</name>
    <dbReference type="NCBI Taxonomy" id="153721"/>
    <lineage>
        <taxon>Bacteria</taxon>
        <taxon>Pseudomonadati</taxon>
        <taxon>Bacteroidota</taxon>
        <taxon>Cytophagia</taxon>
        <taxon>Cytophagales</taxon>
        <taxon>Cytophagaceae</taxon>
        <taxon>Sporocytophaga</taxon>
    </lineage>
</organism>
<sequence>MAIFNKINQHSGVVVGIVAVGLVLFLVGGEVFGPNSFLRNRSRNVGEIAGKSISAEDFQKKVDETEADYVLRTGRNVGESERPSIIEQAWNAKIFDIAYAKQFEKLGLAVTNDELYDMVQGENIHPTVIQLFSNPQTQQFDRAFLKEFFKKFNERDPRDQQLWFSIERGIKEERLRTKYLNLFRKSVYVTSEEAKRDYNNQNTKAEAKYLYVPFYAVADSLVKVTDEMLSDYLNKHKNEFKVEAGRSFDYVTFSVKPTAEDSAAFKEELAEVKKEFASSQNDTLFIQANSDNPVPPSFKTFGELPEELKNIANKVVIDSIYGPFVSAGKVQLYKINDIKSDSVSYAKASHILFDTRNKSAAEKDSLKKKANEVLNQIKSGADFAQMARMYGSDGTASRGGDLGWFSQGQMVKPFNDAVFQAPSAGLLPKLTETEFGYHIIKVTAPKNNKKYLVALVEKDIIASEATKDAAFRKADEFANSIKDTADFNAKVKADSLQKFTANNIRKSDRFVNNLSNARAIVKWAFNDADVEEVSSVFSMDDQYVVAILTGEREEGVASINDVRDELTAKVRNEEKAKLISEKLSKLSGTFEKVAAEFGSGATSGVAPDVTLSSNSIAAIGYDPIAVGKLFGLKKGAKTGPFKGEYGVINLELVNLTPAPEIADYAKYKNDLINQRIGRVDYSVDEAIRKNSDIVDDRVKFF</sequence>
<dbReference type="STRING" id="153721.MYP_4459"/>
<evidence type="ECO:0000256" key="6">
    <source>
        <dbReference type="ARBA" id="ARBA00023136"/>
    </source>
</evidence>
<dbReference type="EMBL" id="BBLT01000011">
    <property type="protein sequence ID" value="GAL87229.1"/>
    <property type="molecule type" value="Genomic_DNA"/>
</dbReference>
<keyword evidence="4 12" id="KW-0812">Transmembrane</keyword>
<keyword evidence="3" id="KW-0997">Cell inner membrane</keyword>
<evidence type="ECO:0000256" key="12">
    <source>
        <dbReference type="SAM" id="Phobius"/>
    </source>
</evidence>
<proteinExistence type="inferred from homology"/>
<dbReference type="Pfam" id="PF13623">
    <property type="entry name" value="SurA_N_2"/>
    <property type="match status" value="1"/>
</dbReference>
<evidence type="ECO:0000256" key="4">
    <source>
        <dbReference type="ARBA" id="ARBA00022692"/>
    </source>
</evidence>
<dbReference type="Pfam" id="PF13616">
    <property type="entry name" value="Rotamase_3"/>
    <property type="match status" value="1"/>
</dbReference>
<keyword evidence="11" id="KW-0413">Isomerase</keyword>